<dbReference type="InterPro" id="IPR036875">
    <property type="entry name" value="Znf_CCHC_sf"/>
</dbReference>
<feature type="non-terminal residue" evidence="1">
    <location>
        <position position="1"/>
    </location>
</feature>
<evidence type="ECO:0000313" key="1">
    <source>
        <dbReference type="EMBL" id="CAG8707396.1"/>
    </source>
</evidence>
<dbReference type="OrthoDB" id="78826at2759"/>
<dbReference type="GO" id="GO:0008270">
    <property type="term" value="F:zinc ion binding"/>
    <property type="evidence" value="ECO:0007669"/>
    <property type="project" value="InterPro"/>
</dbReference>
<comment type="caution">
    <text evidence="1">The sequence shown here is derived from an EMBL/GenBank/DDBJ whole genome shotgun (WGS) entry which is preliminary data.</text>
</comment>
<sequence length="93" mass="11139">VAKVARSKVESNSWTCQQGNEKKIQYFETYEKQEPTPIELDRTELKNNRRKGFLRTNKDKTLTREQKQTYKRNGQCFVCRKKGYWARDCRSKG</sequence>
<protein>
    <submittedName>
        <fullName evidence="1">19382_t:CDS:1</fullName>
    </submittedName>
</protein>
<dbReference type="GO" id="GO:0003676">
    <property type="term" value="F:nucleic acid binding"/>
    <property type="evidence" value="ECO:0007669"/>
    <property type="project" value="InterPro"/>
</dbReference>
<dbReference type="SUPFAM" id="SSF57756">
    <property type="entry name" value="Retrovirus zinc finger-like domains"/>
    <property type="match status" value="1"/>
</dbReference>
<reference evidence="1" key="1">
    <citation type="submission" date="2021-06" db="EMBL/GenBank/DDBJ databases">
        <authorList>
            <person name="Kallberg Y."/>
            <person name="Tangrot J."/>
            <person name="Rosling A."/>
        </authorList>
    </citation>
    <scope>NUCLEOTIDE SEQUENCE</scope>
    <source>
        <strain evidence="1">MA453B</strain>
    </source>
</reference>
<evidence type="ECO:0000313" key="2">
    <source>
        <dbReference type="Proteomes" id="UP000789405"/>
    </source>
</evidence>
<dbReference type="AlphaFoldDB" id="A0A9N9HV48"/>
<accession>A0A9N9HV48</accession>
<dbReference type="Proteomes" id="UP000789405">
    <property type="component" value="Unassembled WGS sequence"/>
</dbReference>
<gene>
    <name evidence="1" type="ORF">DERYTH_LOCUS13367</name>
</gene>
<name>A0A9N9HV48_9GLOM</name>
<dbReference type="Gene3D" id="4.10.60.10">
    <property type="entry name" value="Zinc finger, CCHC-type"/>
    <property type="match status" value="1"/>
</dbReference>
<organism evidence="1 2">
    <name type="scientific">Dentiscutata erythropus</name>
    <dbReference type="NCBI Taxonomy" id="1348616"/>
    <lineage>
        <taxon>Eukaryota</taxon>
        <taxon>Fungi</taxon>
        <taxon>Fungi incertae sedis</taxon>
        <taxon>Mucoromycota</taxon>
        <taxon>Glomeromycotina</taxon>
        <taxon>Glomeromycetes</taxon>
        <taxon>Diversisporales</taxon>
        <taxon>Gigasporaceae</taxon>
        <taxon>Dentiscutata</taxon>
    </lineage>
</organism>
<proteinExistence type="predicted"/>
<keyword evidence="2" id="KW-1185">Reference proteome</keyword>
<dbReference type="EMBL" id="CAJVPY010009324">
    <property type="protein sequence ID" value="CAG8707396.1"/>
    <property type="molecule type" value="Genomic_DNA"/>
</dbReference>